<dbReference type="Pfam" id="PF00085">
    <property type="entry name" value="Thioredoxin"/>
    <property type="match status" value="1"/>
</dbReference>
<evidence type="ECO:0000259" key="3">
    <source>
        <dbReference type="Pfam" id="PF00085"/>
    </source>
</evidence>
<dbReference type="EMBL" id="LM676415">
    <property type="protein sequence ID" value="CEP26583.1"/>
    <property type="molecule type" value="Genomic_DNA"/>
</dbReference>
<dbReference type="CDD" id="cd02947">
    <property type="entry name" value="TRX_family"/>
    <property type="match status" value="1"/>
</dbReference>
<dbReference type="GO" id="GO:0045454">
    <property type="term" value="P:cell redox homeostasis"/>
    <property type="evidence" value="ECO:0007669"/>
    <property type="project" value="TreeGrafter"/>
</dbReference>
<dbReference type="Gene3D" id="3.40.30.10">
    <property type="entry name" value="Glutaredoxin"/>
    <property type="match status" value="1"/>
</dbReference>
<dbReference type="AlphaFoldDB" id="A0A068VT46"/>
<evidence type="ECO:0000313" key="4">
    <source>
        <dbReference type="EMBL" id="CEP26583.1"/>
    </source>
</evidence>
<dbReference type="SUPFAM" id="SSF52833">
    <property type="entry name" value="Thioredoxin-like"/>
    <property type="match status" value="1"/>
</dbReference>
<keyword evidence="2" id="KW-0676">Redox-active center</keyword>
<accession>A0A068VT46</accession>
<dbReference type="GO" id="GO:0005829">
    <property type="term" value="C:cytosol"/>
    <property type="evidence" value="ECO:0007669"/>
    <property type="project" value="TreeGrafter"/>
</dbReference>
<dbReference type="GO" id="GO:0015035">
    <property type="term" value="F:protein-disulfide reductase activity"/>
    <property type="evidence" value="ECO:0007669"/>
    <property type="project" value="TreeGrafter"/>
</dbReference>
<sequence length="62" mass="6752">MQYAGRLKLVKVNVDQSPATQAAFGVQSIPTLVLLRDGQVVAQQAGAMPWGALQRWIEPYLA</sequence>
<feature type="domain" description="Thioredoxin" evidence="3">
    <location>
        <begin position="2"/>
        <end position="58"/>
    </location>
</feature>
<comment type="similarity">
    <text evidence="1">Belongs to the thioredoxin family.</text>
</comment>
<organism evidence="4">
    <name type="scientific">Propionibacterium freudenreichii subsp. freudenreichii</name>
    <dbReference type="NCBI Taxonomy" id="66712"/>
    <lineage>
        <taxon>Bacteria</taxon>
        <taxon>Bacillati</taxon>
        <taxon>Actinomycetota</taxon>
        <taxon>Actinomycetes</taxon>
        <taxon>Propionibacteriales</taxon>
        <taxon>Propionibacteriaceae</taxon>
        <taxon>Propionibacterium</taxon>
    </lineage>
</organism>
<dbReference type="PANTHER" id="PTHR45663:SF11">
    <property type="entry name" value="GEO12009P1"/>
    <property type="match status" value="1"/>
</dbReference>
<reference evidence="4" key="1">
    <citation type="submission" date="2014-08" db="EMBL/GenBank/DDBJ databases">
        <authorList>
            <person name="Falentin Helene"/>
        </authorList>
    </citation>
    <scope>NUCLEOTIDE SEQUENCE</scope>
</reference>
<gene>
    <name evidence="4" type="primary">trxA1</name>
    <name evidence="4" type="ORF">PFCIRM138_08345</name>
</gene>
<proteinExistence type="inferred from homology"/>
<dbReference type="PANTHER" id="PTHR45663">
    <property type="entry name" value="GEO12009P1"/>
    <property type="match status" value="1"/>
</dbReference>
<evidence type="ECO:0000256" key="2">
    <source>
        <dbReference type="ARBA" id="ARBA00023284"/>
    </source>
</evidence>
<evidence type="ECO:0000256" key="1">
    <source>
        <dbReference type="ARBA" id="ARBA00008987"/>
    </source>
</evidence>
<dbReference type="InterPro" id="IPR036249">
    <property type="entry name" value="Thioredoxin-like_sf"/>
</dbReference>
<dbReference type="InterPro" id="IPR013766">
    <property type="entry name" value="Thioredoxin_domain"/>
</dbReference>
<protein>
    <submittedName>
        <fullName evidence="4">Thioredoxin-1</fullName>
    </submittedName>
</protein>
<name>A0A068VT46_PROFF</name>